<name>A0ABV4V428_9BACL</name>
<keyword evidence="2" id="KW-1185">Reference proteome</keyword>
<proteinExistence type="predicted"/>
<sequence>MTLRNKGSRKIVVGNEPYRWIISAASKGHIALIAEHGQEKGRKLHVRIESDINDYWARFPYVDGLNLKIVTPKEVATMISQAIEQGWNPKENGPPMVFDWSGEVLAGR</sequence>
<dbReference type="RefSeq" id="WP_373953681.1">
    <property type="nucleotide sequence ID" value="NZ_JBHDLN010000008.1"/>
</dbReference>
<organism evidence="1 2">
    <name type="scientific">Paenibacillus oleatilyticus</name>
    <dbReference type="NCBI Taxonomy" id="2594886"/>
    <lineage>
        <taxon>Bacteria</taxon>
        <taxon>Bacillati</taxon>
        <taxon>Bacillota</taxon>
        <taxon>Bacilli</taxon>
        <taxon>Bacillales</taxon>
        <taxon>Paenibacillaceae</taxon>
        <taxon>Paenibacillus</taxon>
    </lineage>
</organism>
<evidence type="ECO:0000313" key="2">
    <source>
        <dbReference type="Proteomes" id="UP001575622"/>
    </source>
</evidence>
<accession>A0ABV4V428</accession>
<dbReference type="EMBL" id="JBHDLN010000008">
    <property type="protein sequence ID" value="MFB0844122.1"/>
    <property type="molecule type" value="Genomic_DNA"/>
</dbReference>
<comment type="caution">
    <text evidence="1">The sequence shown here is derived from an EMBL/GenBank/DDBJ whole genome shotgun (WGS) entry which is preliminary data.</text>
</comment>
<evidence type="ECO:0000313" key="1">
    <source>
        <dbReference type="EMBL" id="MFB0844122.1"/>
    </source>
</evidence>
<gene>
    <name evidence="1" type="ORF">ACEU3E_18205</name>
</gene>
<protein>
    <submittedName>
        <fullName evidence="1">Uncharacterized protein</fullName>
    </submittedName>
</protein>
<reference evidence="1 2" key="1">
    <citation type="submission" date="2024-09" db="EMBL/GenBank/DDBJ databases">
        <authorList>
            <person name="Makale K.P.P."/>
            <person name="Makhzoum A."/>
            <person name="Rantong G."/>
            <person name="Rahube T.O."/>
        </authorList>
    </citation>
    <scope>NUCLEOTIDE SEQUENCE [LARGE SCALE GENOMIC DNA]</scope>
    <source>
        <strain evidence="1 2">KM_D13</strain>
    </source>
</reference>
<dbReference type="Proteomes" id="UP001575622">
    <property type="component" value="Unassembled WGS sequence"/>
</dbReference>